<feature type="signal peptide" evidence="1">
    <location>
        <begin position="1"/>
        <end position="27"/>
    </location>
</feature>
<accession>A0ABT4XXQ4</accession>
<evidence type="ECO:0000256" key="1">
    <source>
        <dbReference type="SAM" id="SignalP"/>
    </source>
</evidence>
<comment type="caution">
    <text evidence="2">The sequence shown here is derived from an EMBL/GenBank/DDBJ whole genome shotgun (WGS) entry which is preliminary data.</text>
</comment>
<keyword evidence="1" id="KW-0732">Signal</keyword>
<feature type="chain" id="PRO_5046468740" evidence="1">
    <location>
        <begin position="28"/>
        <end position="129"/>
    </location>
</feature>
<dbReference type="EMBL" id="JAQIOY010000011">
    <property type="protein sequence ID" value="MDA7426672.1"/>
    <property type="molecule type" value="Genomic_DNA"/>
</dbReference>
<gene>
    <name evidence="2" type="ORF">PFY00_18205</name>
</gene>
<organism evidence="2 3">
    <name type="scientific">Thalassococcus lentus</name>
    <dbReference type="NCBI Taxonomy" id="1210524"/>
    <lineage>
        <taxon>Bacteria</taxon>
        <taxon>Pseudomonadati</taxon>
        <taxon>Pseudomonadota</taxon>
        <taxon>Alphaproteobacteria</taxon>
        <taxon>Rhodobacterales</taxon>
        <taxon>Roseobacteraceae</taxon>
        <taxon>Thalassococcus</taxon>
    </lineage>
</organism>
<dbReference type="RefSeq" id="WP_271434030.1">
    <property type="nucleotide sequence ID" value="NZ_JAQIOY010000011.1"/>
</dbReference>
<proteinExistence type="predicted"/>
<reference evidence="2 3" key="1">
    <citation type="submission" date="2023-01" db="EMBL/GenBank/DDBJ databases">
        <title>Thalassococcus onchidii sp. nov., isolated from a marine invertebrate from the South China Sea.</title>
        <authorList>
            <person name="Xu S."/>
            <person name="Liu Z."/>
            <person name="Xu Y."/>
        </authorList>
    </citation>
    <scope>NUCLEOTIDE SEQUENCE [LARGE SCALE GENOMIC DNA]</scope>
    <source>
        <strain evidence="2 3">KCTC 32084</strain>
    </source>
</reference>
<protein>
    <submittedName>
        <fullName evidence="2">Uncharacterized protein</fullName>
    </submittedName>
</protein>
<keyword evidence="3" id="KW-1185">Reference proteome</keyword>
<sequence length="129" mass="13397">MIGVVMNYFPKLVSAVFAASLSSAALAGGLQTAAGKTDLSATDCATRALEAFKALGVENARTSQNLKNWKPETAEKGSSRTLSVFGGANGVSASVMCKPFEGDLVFFTSTDSESVVSVTALWNAFYGLN</sequence>
<evidence type="ECO:0000313" key="3">
    <source>
        <dbReference type="Proteomes" id="UP001210720"/>
    </source>
</evidence>
<dbReference type="Proteomes" id="UP001210720">
    <property type="component" value="Unassembled WGS sequence"/>
</dbReference>
<name>A0ABT4XXQ4_9RHOB</name>
<evidence type="ECO:0000313" key="2">
    <source>
        <dbReference type="EMBL" id="MDA7426672.1"/>
    </source>
</evidence>